<evidence type="ECO:0000313" key="2">
    <source>
        <dbReference type="EMBL" id="KKP59744.1"/>
    </source>
</evidence>
<dbReference type="Proteomes" id="UP000034176">
    <property type="component" value="Unassembled WGS sequence"/>
</dbReference>
<dbReference type="AlphaFoldDB" id="A0A0G0AS71"/>
<evidence type="ECO:0008006" key="4">
    <source>
        <dbReference type="Google" id="ProtNLM"/>
    </source>
</evidence>
<feature type="transmembrane region" description="Helical" evidence="1">
    <location>
        <begin position="78"/>
        <end position="95"/>
    </location>
</feature>
<reference evidence="2 3" key="1">
    <citation type="journal article" date="2015" name="Nature">
        <title>rRNA introns, odd ribosomes, and small enigmatic genomes across a large radiation of phyla.</title>
        <authorList>
            <person name="Brown C.T."/>
            <person name="Hug L.A."/>
            <person name="Thomas B.C."/>
            <person name="Sharon I."/>
            <person name="Castelle C.J."/>
            <person name="Singh A."/>
            <person name="Wilkins M.J."/>
            <person name="Williams K.H."/>
            <person name="Banfield J.F."/>
        </authorList>
    </citation>
    <scope>NUCLEOTIDE SEQUENCE [LARGE SCALE GENOMIC DNA]</scope>
</reference>
<feature type="transmembrane region" description="Helical" evidence="1">
    <location>
        <begin position="101"/>
        <end position="121"/>
    </location>
</feature>
<feature type="transmembrane region" description="Helical" evidence="1">
    <location>
        <begin position="167"/>
        <end position="187"/>
    </location>
</feature>
<feature type="transmembrane region" description="Helical" evidence="1">
    <location>
        <begin position="35"/>
        <end position="57"/>
    </location>
</feature>
<keyword evidence="1" id="KW-0812">Transmembrane</keyword>
<proteinExistence type="predicted"/>
<sequence length="190" mass="21716">MRKTADLASWIFSPLIAIIATYVVVLANSNLKSQFLGGIIILLAFGIVPSVLTLYLLKKYKKISDWDISIRKERPLTFSILFCIALIVMFIYQKFSYTNITNLNILLIVQFLLLFAITLFWKISGHTSTVTIACLVISNIWLPFYWFSGFIIPVIVWSRVYRKNHTISQAIVGVLLSLVVFQLGLFFKLV</sequence>
<dbReference type="CDD" id="cd01610">
    <property type="entry name" value="PAP2_like"/>
    <property type="match status" value="1"/>
</dbReference>
<protein>
    <recommendedName>
        <fullName evidence="4">Phosphoesterase PA-phosphatase related protein</fullName>
    </recommendedName>
</protein>
<gene>
    <name evidence="2" type="ORF">UR52_C0003G0006</name>
</gene>
<feature type="transmembrane region" description="Helical" evidence="1">
    <location>
        <begin position="133"/>
        <end position="155"/>
    </location>
</feature>
<organism evidence="2 3">
    <name type="scientific">Candidatus Gottesmanbacteria bacterium GW2011_GWA1_34_13</name>
    <dbReference type="NCBI Taxonomy" id="1618434"/>
    <lineage>
        <taxon>Bacteria</taxon>
        <taxon>Candidatus Gottesmaniibacteriota</taxon>
    </lineage>
</organism>
<feature type="transmembrane region" description="Helical" evidence="1">
    <location>
        <begin position="7"/>
        <end position="29"/>
    </location>
</feature>
<evidence type="ECO:0000256" key="1">
    <source>
        <dbReference type="SAM" id="Phobius"/>
    </source>
</evidence>
<name>A0A0G0AS71_9BACT</name>
<keyword evidence="1" id="KW-0472">Membrane</keyword>
<keyword evidence="1" id="KW-1133">Transmembrane helix</keyword>
<dbReference type="EMBL" id="LBPN01000003">
    <property type="protein sequence ID" value="KKP59744.1"/>
    <property type="molecule type" value="Genomic_DNA"/>
</dbReference>
<dbReference type="STRING" id="1618434.UR52_C0003G0006"/>
<comment type="caution">
    <text evidence="2">The sequence shown here is derived from an EMBL/GenBank/DDBJ whole genome shotgun (WGS) entry which is preliminary data.</text>
</comment>
<accession>A0A0G0AS71</accession>
<evidence type="ECO:0000313" key="3">
    <source>
        <dbReference type="Proteomes" id="UP000034176"/>
    </source>
</evidence>